<dbReference type="KEGG" id="loa:LOAG_06609"/>
<dbReference type="OrthoDB" id="242257at2759"/>
<dbReference type="CTD" id="9944029"/>
<protein>
    <submittedName>
        <fullName evidence="2">Uncharacterized protein</fullName>
    </submittedName>
</protein>
<name>A0A1S0TXB4_LOALO</name>
<proteinExistence type="predicted"/>
<dbReference type="RefSeq" id="XP_003142193.1">
    <property type="nucleotide sequence ID" value="XM_003142145.1"/>
</dbReference>
<keyword evidence="1" id="KW-0812">Transmembrane</keyword>
<feature type="transmembrane region" description="Helical" evidence="1">
    <location>
        <begin position="21"/>
        <end position="40"/>
    </location>
</feature>
<organism evidence="2">
    <name type="scientific">Loa loa</name>
    <name type="common">Eye worm</name>
    <name type="synonym">Filaria loa</name>
    <dbReference type="NCBI Taxonomy" id="7209"/>
    <lineage>
        <taxon>Eukaryota</taxon>
        <taxon>Metazoa</taxon>
        <taxon>Ecdysozoa</taxon>
        <taxon>Nematoda</taxon>
        <taxon>Chromadorea</taxon>
        <taxon>Rhabditida</taxon>
        <taxon>Spirurina</taxon>
        <taxon>Spiruromorpha</taxon>
        <taxon>Filarioidea</taxon>
        <taxon>Onchocercidae</taxon>
        <taxon>Loa</taxon>
    </lineage>
</organism>
<sequence>MVSSRFLNKILFFNFGKKGTQGLLFSITSYLAGSLLQIVLEHACANLDRKIGLTVDGIVIPLPPMEGLIVLNIPFWGAGYNLGSAYFFCKLSMTVSSNHRF</sequence>
<dbReference type="EMBL" id="JH712135">
    <property type="protein sequence ID" value="EFO21873.1"/>
    <property type="molecule type" value="Genomic_DNA"/>
</dbReference>
<dbReference type="GeneID" id="9944029"/>
<keyword evidence="1" id="KW-1133">Transmembrane helix</keyword>
<keyword evidence="1" id="KW-0472">Membrane</keyword>
<reference evidence="2" key="1">
    <citation type="submission" date="2012-04" db="EMBL/GenBank/DDBJ databases">
        <title>The Genome Sequence of Loa loa.</title>
        <authorList>
            <consortium name="The Broad Institute Genome Sequencing Platform"/>
            <consortium name="Broad Institute Genome Sequencing Center for Infectious Disease"/>
            <person name="Nutman T.B."/>
            <person name="Fink D.L."/>
            <person name="Russ C."/>
            <person name="Young S."/>
            <person name="Zeng Q."/>
            <person name="Gargeya S."/>
            <person name="Alvarado L."/>
            <person name="Berlin A."/>
            <person name="Chapman S.B."/>
            <person name="Chen Z."/>
            <person name="Freedman E."/>
            <person name="Gellesch M."/>
            <person name="Goldberg J."/>
            <person name="Griggs A."/>
            <person name="Gujja S."/>
            <person name="Heilman E.R."/>
            <person name="Heiman D."/>
            <person name="Howarth C."/>
            <person name="Mehta T."/>
            <person name="Neiman D."/>
            <person name="Pearson M."/>
            <person name="Roberts A."/>
            <person name="Saif S."/>
            <person name="Shea T."/>
            <person name="Shenoy N."/>
            <person name="Sisk P."/>
            <person name="Stolte C."/>
            <person name="Sykes S."/>
            <person name="White J."/>
            <person name="Yandava C."/>
            <person name="Haas B."/>
            <person name="Henn M.R."/>
            <person name="Nusbaum C."/>
            <person name="Birren B."/>
        </authorList>
    </citation>
    <scope>NUCLEOTIDE SEQUENCE [LARGE SCALE GENOMIC DNA]</scope>
</reference>
<dbReference type="InParanoid" id="A0A1S0TXB4"/>
<evidence type="ECO:0000313" key="2">
    <source>
        <dbReference type="EMBL" id="EFO21873.1"/>
    </source>
</evidence>
<gene>
    <name evidence="2" type="ORF">LOAG_06609</name>
</gene>
<evidence type="ECO:0000256" key="1">
    <source>
        <dbReference type="SAM" id="Phobius"/>
    </source>
</evidence>
<dbReference type="AlphaFoldDB" id="A0A1S0TXB4"/>
<accession>A0A1S0TXB4</accession>